<evidence type="ECO:0000313" key="3">
    <source>
        <dbReference type="Proteomes" id="UP000001299"/>
    </source>
</evidence>
<dbReference type="InterPro" id="IPR010982">
    <property type="entry name" value="Lambda_DNA-bd_dom_sf"/>
</dbReference>
<dbReference type="Gene3D" id="1.10.260.40">
    <property type="entry name" value="lambda repressor-like DNA-binding domains"/>
    <property type="match status" value="1"/>
</dbReference>
<dbReference type="AlphaFoldDB" id="E0S4B1"/>
<dbReference type="EMBL" id="CP001812">
    <property type="protein sequence ID" value="ADL36243.1"/>
    <property type="molecule type" value="Genomic_DNA"/>
</dbReference>
<proteinExistence type="predicted"/>
<dbReference type="HOGENOM" id="CLU_1977456_0_0_9"/>
<gene>
    <name evidence="2" type="ordered locus">bpr_II306</name>
</gene>
<accession>E0S4B1</accession>
<dbReference type="KEGG" id="bpb:bpr_II306"/>
<dbReference type="SUPFAM" id="SSF47413">
    <property type="entry name" value="lambda repressor-like DNA-binding domains"/>
    <property type="match status" value="1"/>
</dbReference>
<dbReference type="Proteomes" id="UP000001299">
    <property type="component" value="Plasmid pCY360"/>
</dbReference>
<dbReference type="SMART" id="SM00530">
    <property type="entry name" value="HTH_XRE"/>
    <property type="match status" value="1"/>
</dbReference>
<sequence>MKIETGKDIERFRKIYGFTQEELAKEVHYSKSTIGHLESRDEILSDKIKTSILELADKFNGKSIEEVWKLRQEHIKLHNQLEHEPQINTIKGSAAEGDALDQDLLALQYYIQYYIKKYIKNVLRSA</sequence>
<keyword evidence="3" id="KW-1185">Reference proteome</keyword>
<keyword evidence="2" id="KW-0614">Plasmid</keyword>
<evidence type="ECO:0000313" key="2">
    <source>
        <dbReference type="EMBL" id="ADL36243.1"/>
    </source>
</evidence>
<dbReference type="Pfam" id="PF01381">
    <property type="entry name" value="HTH_3"/>
    <property type="match status" value="1"/>
</dbReference>
<dbReference type="GO" id="GO:0003677">
    <property type="term" value="F:DNA binding"/>
    <property type="evidence" value="ECO:0007669"/>
    <property type="project" value="InterPro"/>
</dbReference>
<name>E0S4B1_BUTPB</name>
<evidence type="ECO:0000259" key="1">
    <source>
        <dbReference type="PROSITE" id="PS50943"/>
    </source>
</evidence>
<organism evidence="2 3">
    <name type="scientific">Butyrivibrio proteoclasticus (strain ATCC 51982 / DSM 14932 / B316)</name>
    <name type="common">Clostridium proteoclasticum</name>
    <dbReference type="NCBI Taxonomy" id="515622"/>
    <lineage>
        <taxon>Bacteria</taxon>
        <taxon>Bacillati</taxon>
        <taxon>Bacillota</taxon>
        <taxon>Clostridia</taxon>
        <taxon>Lachnospirales</taxon>
        <taxon>Lachnospiraceae</taxon>
        <taxon>Butyrivibrio</taxon>
    </lineage>
</organism>
<geneLocation type="plasmid" evidence="2 3">
    <name>pCY360</name>
</geneLocation>
<dbReference type="CDD" id="cd00093">
    <property type="entry name" value="HTH_XRE"/>
    <property type="match status" value="1"/>
</dbReference>
<protein>
    <submittedName>
        <fullName evidence="2">HTH domain-containing protein</fullName>
    </submittedName>
</protein>
<reference evidence="2 3" key="1">
    <citation type="journal article" date="2010" name="PLoS ONE">
        <title>The glycobiome of the rumen bacterium Butyrivibrio proteoclasticus B316(T) highlights adaptation to a polysaccharide-rich environment.</title>
        <authorList>
            <person name="Kelly W.J."/>
            <person name="Leahy S.C."/>
            <person name="Altermann E."/>
            <person name="Yeoman C.J."/>
            <person name="Dunne J.C."/>
            <person name="Kong Z."/>
            <person name="Pacheco D.M."/>
            <person name="Li D."/>
            <person name="Noel S.J."/>
            <person name="Moon C.D."/>
            <person name="Cookson A.L."/>
            <person name="Attwood G.T."/>
        </authorList>
    </citation>
    <scope>NUCLEOTIDE SEQUENCE [LARGE SCALE GENOMIC DNA]</scope>
    <source>
        <strain evidence="3">ATCC 51982 / DSM 14932 / B316</strain>
        <plasmid evidence="3">Plasmid pCY360</plasmid>
    </source>
</reference>
<dbReference type="RefSeq" id="WP_013282892.1">
    <property type="nucleotide sequence ID" value="NC_014389.1"/>
</dbReference>
<feature type="domain" description="HTH cro/C1-type" evidence="1">
    <location>
        <begin position="9"/>
        <end position="67"/>
    </location>
</feature>
<dbReference type="PROSITE" id="PS50943">
    <property type="entry name" value="HTH_CROC1"/>
    <property type="match status" value="1"/>
</dbReference>
<dbReference type="InterPro" id="IPR001387">
    <property type="entry name" value="Cro/C1-type_HTH"/>
</dbReference>